<keyword evidence="4" id="KW-1185">Reference proteome</keyword>
<organism evidence="3 4">
    <name type="scientific">Caenorhabditis angaria</name>
    <dbReference type="NCBI Taxonomy" id="860376"/>
    <lineage>
        <taxon>Eukaryota</taxon>
        <taxon>Metazoa</taxon>
        <taxon>Ecdysozoa</taxon>
        <taxon>Nematoda</taxon>
        <taxon>Chromadorea</taxon>
        <taxon>Rhabditida</taxon>
        <taxon>Rhabditina</taxon>
        <taxon>Rhabditomorpha</taxon>
        <taxon>Rhabditoidea</taxon>
        <taxon>Rhabditidae</taxon>
        <taxon>Peloderinae</taxon>
        <taxon>Caenorhabditis</taxon>
    </lineage>
</organism>
<keyword evidence="1" id="KW-0732">Signal</keyword>
<comment type="caution">
    <text evidence="3">The sequence shown here is derived from an EMBL/GenBank/DDBJ whole genome shotgun (WGS) entry which is preliminary data.</text>
</comment>
<proteinExistence type="predicted"/>
<dbReference type="AlphaFoldDB" id="A0A9P1N3R0"/>
<gene>
    <name evidence="2" type="ORF">CAMP_LOCUS9428</name>
    <name evidence="3" type="ORF">CAMP_LOCUS9437</name>
</gene>
<evidence type="ECO:0000313" key="4">
    <source>
        <dbReference type="Proteomes" id="UP001152747"/>
    </source>
</evidence>
<evidence type="ECO:0000313" key="2">
    <source>
        <dbReference type="EMBL" id="CAI5446791.1"/>
    </source>
</evidence>
<accession>A0A9P1N3R0</accession>
<feature type="signal peptide" evidence="1">
    <location>
        <begin position="1"/>
        <end position="19"/>
    </location>
</feature>
<dbReference type="Proteomes" id="UP001152747">
    <property type="component" value="Unassembled WGS sequence"/>
</dbReference>
<sequence>MIRQYFLAICIFLAISVNATKFDIRAELICNFQKQWQYTAYFYEYDVYSSSEGMHTTPVYASVQPNSSFAASFEYNEGDGSGDNYYETYMTITHTCTDNGHQATAAFFIGTVPVDSTGALIEQRYIIDTKCHSSFCVLVHTQQ</sequence>
<dbReference type="EMBL" id="CANHGI010000004">
    <property type="protein sequence ID" value="CAI5446791.1"/>
    <property type="molecule type" value="Genomic_DNA"/>
</dbReference>
<name>A0A9P1N3R0_9PELO</name>
<dbReference type="EMBL" id="CANHGI010000004">
    <property type="protein sequence ID" value="CAI5446800.1"/>
    <property type="molecule type" value="Genomic_DNA"/>
</dbReference>
<protein>
    <submittedName>
        <fullName evidence="3">Uncharacterized protein</fullName>
    </submittedName>
</protein>
<evidence type="ECO:0000256" key="1">
    <source>
        <dbReference type="SAM" id="SignalP"/>
    </source>
</evidence>
<evidence type="ECO:0000313" key="3">
    <source>
        <dbReference type="EMBL" id="CAI5446800.1"/>
    </source>
</evidence>
<feature type="chain" id="PRO_5040653037" evidence="1">
    <location>
        <begin position="20"/>
        <end position="143"/>
    </location>
</feature>
<reference evidence="3" key="1">
    <citation type="submission" date="2022-11" db="EMBL/GenBank/DDBJ databases">
        <authorList>
            <person name="Kikuchi T."/>
        </authorList>
    </citation>
    <scope>NUCLEOTIDE SEQUENCE</scope>
    <source>
        <strain evidence="3">PS1010</strain>
    </source>
</reference>